<protein>
    <submittedName>
        <fullName evidence="1">Metalloproteinase</fullName>
    </submittedName>
</protein>
<sequence>MTEDNKQDTSFPSGGSRTEYIGAKVTAEQKQYIRRLAAECGMTVSSYVLARAFNYRPKARLTARQEAVMETLIGCRSDLVNYTSALRGMNPEKRRQMFNSYPFMLEWLKELGRLAERVTDVLDKVRFSNRLPDGTRNGEDGEDEP</sequence>
<comment type="caution">
    <text evidence="1">The sequence shown here is derived from an EMBL/GenBank/DDBJ whole genome shotgun (WGS) entry which is preliminary data.</text>
</comment>
<evidence type="ECO:0000313" key="2">
    <source>
        <dbReference type="Proteomes" id="UP000195950"/>
    </source>
</evidence>
<dbReference type="EMBL" id="NFJX01000002">
    <property type="protein sequence ID" value="OUP22049.1"/>
    <property type="molecule type" value="Genomic_DNA"/>
</dbReference>
<dbReference type="Proteomes" id="UP000195950">
    <property type="component" value="Unassembled WGS sequence"/>
</dbReference>
<proteinExistence type="predicted"/>
<reference evidence="2" key="1">
    <citation type="submission" date="2017-04" db="EMBL/GenBank/DDBJ databases">
        <title>Function of individual gut microbiota members based on whole genome sequencing of pure cultures obtained from chicken caecum.</title>
        <authorList>
            <person name="Medvecky M."/>
            <person name="Cejkova D."/>
            <person name="Polansky O."/>
            <person name="Karasova D."/>
            <person name="Kubasova T."/>
            <person name="Cizek A."/>
            <person name="Rychlik I."/>
        </authorList>
    </citation>
    <scope>NUCLEOTIDE SEQUENCE [LARGE SCALE GENOMIC DNA]</scope>
    <source>
        <strain evidence="2">An199</strain>
    </source>
</reference>
<organism evidence="1 2">
    <name type="scientific">Parabacteroides distasonis</name>
    <dbReference type="NCBI Taxonomy" id="823"/>
    <lineage>
        <taxon>Bacteria</taxon>
        <taxon>Pseudomonadati</taxon>
        <taxon>Bacteroidota</taxon>
        <taxon>Bacteroidia</taxon>
        <taxon>Bacteroidales</taxon>
        <taxon>Tannerellaceae</taxon>
        <taxon>Parabacteroides</taxon>
    </lineage>
</organism>
<dbReference type="AlphaFoldDB" id="A0A1Y4IU82"/>
<dbReference type="Pfam" id="PF21983">
    <property type="entry name" value="NikA-like"/>
    <property type="match status" value="1"/>
</dbReference>
<evidence type="ECO:0000313" key="1">
    <source>
        <dbReference type="EMBL" id="OUP22049.1"/>
    </source>
</evidence>
<name>A0A1Y4IU82_PARDI</name>
<dbReference type="RefSeq" id="WP_032539984.1">
    <property type="nucleotide sequence ID" value="NZ_NFJX01000002.1"/>
</dbReference>
<accession>A0A1Y4IU82</accession>
<gene>
    <name evidence="1" type="ORF">B5F32_03430</name>
</gene>
<dbReference type="InterPro" id="IPR053842">
    <property type="entry name" value="NikA-like"/>
</dbReference>